<protein>
    <recommendedName>
        <fullName evidence="6">SHSP domain-containing protein</fullName>
    </recommendedName>
</protein>
<evidence type="ECO:0000256" key="4">
    <source>
        <dbReference type="SAM" id="MobiDB-lite"/>
    </source>
</evidence>
<comment type="similarity">
    <text evidence="2 3">Belongs to the small heat shock protein (HSP20) family.</text>
</comment>
<dbReference type="InterPro" id="IPR002068">
    <property type="entry name" value="A-crystallin/Hsp20_dom"/>
</dbReference>
<organism evidence="7">
    <name type="scientific">Eucalyptus grandis</name>
    <name type="common">Flooded gum</name>
    <dbReference type="NCBI Taxonomy" id="71139"/>
    <lineage>
        <taxon>Eukaryota</taxon>
        <taxon>Viridiplantae</taxon>
        <taxon>Streptophyta</taxon>
        <taxon>Embryophyta</taxon>
        <taxon>Tracheophyta</taxon>
        <taxon>Spermatophyta</taxon>
        <taxon>Magnoliopsida</taxon>
        <taxon>eudicotyledons</taxon>
        <taxon>Gunneridae</taxon>
        <taxon>Pentapetalae</taxon>
        <taxon>rosids</taxon>
        <taxon>malvids</taxon>
        <taxon>Myrtales</taxon>
        <taxon>Myrtaceae</taxon>
        <taxon>Myrtoideae</taxon>
        <taxon>Eucalypteae</taxon>
        <taxon>Eucalyptus</taxon>
    </lineage>
</organism>
<dbReference type="Pfam" id="PF00011">
    <property type="entry name" value="HSP20"/>
    <property type="match status" value="1"/>
</dbReference>
<dbReference type="GO" id="GO:0042542">
    <property type="term" value="P:response to hydrogen peroxide"/>
    <property type="evidence" value="ECO:0000318"/>
    <property type="project" value="GO_Central"/>
</dbReference>
<feature type="region of interest" description="Disordered" evidence="4">
    <location>
        <begin position="170"/>
        <end position="197"/>
    </location>
</feature>
<keyword evidence="1" id="KW-0346">Stress response</keyword>
<dbReference type="CDD" id="cd06472">
    <property type="entry name" value="ACD_ScHsp26_like"/>
    <property type="match status" value="1"/>
</dbReference>
<reference evidence="7" key="1">
    <citation type="submission" date="2013-07" db="EMBL/GenBank/DDBJ databases">
        <title>The genome of Eucalyptus grandis.</title>
        <authorList>
            <person name="Schmutz J."/>
            <person name="Hayes R."/>
            <person name="Myburg A."/>
            <person name="Tuskan G."/>
            <person name="Grattapaglia D."/>
            <person name="Rokhsar D.S."/>
        </authorList>
    </citation>
    <scope>NUCLEOTIDE SEQUENCE</scope>
    <source>
        <tissue evidence="7">Leaf extractions</tissue>
    </source>
</reference>
<dbReference type="EMBL" id="KK198759">
    <property type="protein sequence ID" value="KCW62567.1"/>
    <property type="molecule type" value="Genomic_DNA"/>
</dbReference>
<accession>A0A059B8L1</accession>
<dbReference type="Gene3D" id="2.60.40.790">
    <property type="match status" value="1"/>
</dbReference>
<feature type="signal peptide" evidence="5">
    <location>
        <begin position="1"/>
        <end position="30"/>
    </location>
</feature>
<evidence type="ECO:0000259" key="6">
    <source>
        <dbReference type="PROSITE" id="PS01031"/>
    </source>
</evidence>
<dbReference type="OrthoDB" id="5511210at2759"/>
<dbReference type="eggNOG" id="KOG0710">
    <property type="taxonomic scope" value="Eukaryota"/>
</dbReference>
<dbReference type="SUPFAM" id="SSF49764">
    <property type="entry name" value="HSP20-like chaperones"/>
    <property type="match status" value="1"/>
</dbReference>
<evidence type="ECO:0000256" key="1">
    <source>
        <dbReference type="ARBA" id="ARBA00023016"/>
    </source>
</evidence>
<dbReference type="InterPro" id="IPR008978">
    <property type="entry name" value="HSP20-like_chaperone"/>
</dbReference>
<dbReference type="GO" id="GO:0009408">
    <property type="term" value="P:response to heat"/>
    <property type="evidence" value="ECO:0000318"/>
    <property type="project" value="GO_Central"/>
</dbReference>
<dbReference type="InterPro" id="IPR031107">
    <property type="entry name" value="Small_HSP"/>
</dbReference>
<dbReference type="KEGG" id="egr:104452453"/>
<name>A0A059B8L1_EUCGR</name>
<dbReference type="GO" id="GO:0051082">
    <property type="term" value="F:unfolded protein binding"/>
    <property type="evidence" value="ECO:0000318"/>
    <property type="project" value="GO_Central"/>
</dbReference>
<feature type="chain" id="PRO_5001574037" description="SHSP domain-containing protein" evidence="5">
    <location>
        <begin position="31"/>
        <end position="197"/>
    </location>
</feature>
<dbReference type="STRING" id="71139.A0A059B8L1"/>
<evidence type="ECO:0000313" key="7">
    <source>
        <dbReference type="EMBL" id="KCW62567.1"/>
    </source>
</evidence>
<dbReference type="Gramene" id="KCW62567">
    <property type="protein sequence ID" value="KCW62567"/>
    <property type="gene ID" value="EUGRSUZ_G00061"/>
</dbReference>
<dbReference type="GO" id="GO:0006457">
    <property type="term" value="P:protein folding"/>
    <property type="evidence" value="ECO:0000318"/>
    <property type="project" value="GO_Central"/>
</dbReference>
<feature type="domain" description="SHSP" evidence="6">
    <location>
        <begin position="68"/>
        <end position="183"/>
    </location>
</feature>
<evidence type="ECO:0000256" key="2">
    <source>
        <dbReference type="PROSITE-ProRule" id="PRU00285"/>
    </source>
</evidence>
<evidence type="ECO:0000256" key="3">
    <source>
        <dbReference type="RuleBase" id="RU003616"/>
    </source>
</evidence>
<dbReference type="AlphaFoldDB" id="A0A059B8L1"/>
<keyword evidence="5" id="KW-0732">Signal</keyword>
<proteinExistence type="inferred from homology"/>
<dbReference type="InParanoid" id="A0A059B8L1"/>
<dbReference type="GO" id="GO:0051259">
    <property type="term" value="P:protein complex oligomerization"/>
    <property type="evidence" value="ECO:0000318"/>
    <property type="project" value="GO_Central"/>
</dbReference>
<dbReference type="PROSITE" id="PS01031">
    <property type="entry name" value="SHSP"/>
    <property type="match status" value="1"/>
</dbReference>
<sequence>MAMAKMATLPPLAVAVALIFFSSLATPATALVPYSRSSLWDLMSLPDDPFRVLEHAPLSLPKGLPDADAPLPLLARADWKETATAHVIALDLPGMKTEDVKIEVEDNRVVRISGERKVEDKEGDKWHRAERASGKFWRQFRLPANADLDSIKARLEDGVLRITIPKLGDDRKRQPKVIQIAESESEPSSPRVKKADM</sequence>
<dbReference type="GO" id="GO:0009651">
    <property type="term" value="P:response to salt stress"/>
    <property type="evidence" value="ECO:0000318"/>
    <property type="project" value="GO_Central"/>
</dbReference>
<dbReference type="OMA" id="ARADWME"/>
<gene>
    <name evidence="7" type="ORF">EUGRSUZ_G00061</name>
</gene>
<dbReference type="PANTHER" id="PTHR11527">
    <property type="entry name" value="HEAT-SHOCK PROTEIN 20 FAMILY MEMBER"/>
    <property type="match status" value="1"/>
</dbReference>
<evidence type="ECO:0000256" key="5">
    <source>
        <dbReference type="SAM" id="SignalP"/>
    </source>
</evidence>